<dbReference type="EMBL" id="JBBPBN010000031">
    <property type="protein sequence ID" value="KAK9004239.1"/>
    <property type="molecule type" value="Genomic_DNA"/>
</dbReference>
<accession>A0ABR2QUL7</accession>
<name>A0ABR2QUL7_9ROSI</name>
<proteinExistence type="predicted"/>
<evidence type="ECO:0000313" key="2">
    <source>
        <dbReference type="Proteomes" id="UP001396334"/>
    </source>
</evidence>
<dbReference type="Proteomes" id="UP001396334">
    <property type="component" value="Unassembled WGS sequence"/>
</dbReference>
<sequence>MEGNSSAQEESNKAQKVFEMVHVTHQGLIKALTEVPKWVVAPHVKNNVIGPTWDIDLLRDLITMENWITLLALSS</sequence>
<comment type="caution">
    <text evidence="1">The sequence shown here is derived from an EMBL/GenBank/DDBJ whole genome shotgun (WGS) entry which is preliminary data.</text>
</comment>
<reference evidence="1 2" key="1">
    <citation type="journal article" date="2024" name="G3 (Bethesda)">
        <title>Genome assembly of Hibiscus sabdariffa L. provides insights into metabolisms of medicinal natural products.</title>
        <authorList>
            <person name="Kim T."/>
        </authorList>
    </citation>
    <scope>NUCLEOTIDE SEQUENCE [LARGE SCALE GENOMIC DNA]</scope>
    <source>
        <strain evidence="1">TK-2024</strain>
        <tissue evidence="1">Old leaves</tissue>
    </source>
</reference>
<evidence type="ECO:0000313" key="1">
    <source>
        <dbReference type="EMBL" id="KAK9004239.1"/>
    </source>
</evidence>
<protein>
    <submittedName>
        <fullName evidence="1">Uncharacterized protein</fullName>
    </submittedName>
</protein>
<organism evidence="1 2">
    <name type="scientific">Hibiscus sabdariffa</name>
    <name type="common">roselle</name>
    <dbReference type="NCBI Taxonomy" id="183260"/>
    <lineage>
        <taxon>Eukaryota</taxon>
        <taxon>Viridiplantae</taxon>
        <taxon>Streptophyta</taxon>
        <taxon>Embryophyta</taxon>
        <taxon>Tracheophyta</taxon>
        <taxon>Spermatophyta</taxon>
        <taxon>Magnoliopsida</taxon>
        <taxon>eudicotyledons</taxon>
        <taxon>Gunneridae</taxon>
        <taxon>Pentapetalae</taxon>
        <taxon>rosids</taxon>
        <taxon>malvids</taxon>
        <taxon>Malvales</taxon>
        <taxon>Malvaceae</taxon>
        <taxon>Malvoideae</taxon>
        <taxon>Hibiscus</taxon>
    </lineage>
</organism>
<keyword evidence="2" id="KW-1185">Reference proteome</keyword>
<gene>
    <name evidence="1" type="ORF">V6N11_002046</name>
</gene>